<comment type="similarity">
    <text evidence="1">Belongs to the aldo/keto reductase family.</text>
</comment>
<evidence type="ECO:0000256" key="2">
    <source>
        <dbReference type="ARBA" id="ARBA00022857"/>
    </source>
</evidence>
<dbReference type="RefSeq" id="XP_005089972.1">
    <property type="nucleotide sequence ID" value="XM_005089915.3"/>
</dbReference>
<evidence type="ECO:0000313" key="6">
    <source>
        <dbReference type="RefSeq" id="XP_005089972.1"/>
    </source>
</evidence>
<keyword evidence="2" id="KW-0521">NADP</keyword>
<feature type="domain" description="NADP-dependent oxidoreductase" evidence="4">
    <location>
        <begin position="18"/>
        <end position="276"/>
    </location>
</feature>
<dbReference type="PRINTS" id="PR00069">
    <property type="entry name" value="ALDKETRDTASE"/>
</dbReference>
<dbReference type="InterPro" id="IPR036812">
    <property type="entry name" value="NAD(P)_OxRdtase_dom_sf"/>
</dbReference>
<dbReference type="InterPro" id="IPR020471">
    <property type="entry name" value="AKR"/>
</dbReference>
<evidence type="ECO:0000313" key="5">
    <source>
        <dbReference type="Proteomes" id="UP000694888"/>
    </source>
</evidence>
<protein>
    <submittedName>
        <fullName evidence="6">Glyoxal reductase</fullName>
    </submittedName>
</protein>
<keyword evidence="3" id="KW-0560">Oxidoreductase</keyword>
<accession>A0ABM0JBP5</accession>
<dbReference type="Pfam" id="PF00248">
    <property type="entry name" value="Aldo_ket_red"/>
    <property type="match status" value="1"/>
</dbReference>
<proteinExistence type="inferred from homology"/>
<organism evidence="5 6">
    <name type="scientific">Aplysia californica</name>
    <name type="common">California sea hare</name>
    <dbReference type="NCBI Taxonomy" id="6500"/>
    <lineage>
        <taxon>Eukaryota</taxon>
        <taxon>Metazoa</taxon>
        <taxon>Spiralia</taxon>
        <taxon>Lophotrochozoa</taxon>
        <taxon>Mollusca</taxon>
        <taxon>Gastropoda</taxon>
        <taxon>Heterobranchia</taxon>
        <taxon>Euthyneura</taxon>
        <taxon>Tectipleura</taxon>
        <taxon>Aplysiida</taxon>
        <taxon>Aplysioidea</taxon>
        <taxon>Aplysiidae</taxon>
        <taxon>Aplysia</taxon>
    </lineage>
</organism>
<dbReference type="PIRSF" id="PIRSF000097">
    <property type="entry name" value="AKR"/>
    <property type="match status" value="1"/>
</dbReference>
<dbReference type="Gene3D" id="3.20.20.100">
    <property type="entry name" value="NADP-dependent oxidoreductase domain"/>
    <property type="match status" value="1"/>
</dbReference>
<reference evidence="6" key="1">
    <citation type="submission" date="2025-08" db="UniProtKB">
        <authorList>
            <consortium name="RefSeq"/>
        </authorList>
    </citation>
    <scope>IDENTIFICATION</scope>
</reference>
<dbReference type="InterPro" id="IPR018170">
    <property type="entry name" value="Aldo/ket_reductase_CS"/>
</dbReference>
<dbReference type="Proteomes" id="UP000694888">
    <property type="component" value="Unplaced"/>
</dbReference>
<dbReference type="SUPFAM" id="SSF51430">
    <property type="entry name" value="NAD(P)-linked oxidoreductase"/>
    <property type="match status" value="1"/>
</dbReference>
<name>A0ABM0JBP5_APLCA</name>
<dbReference type="CDD" id="cd19136">
    <property type="entry name" value="AKR_DrGR-like"/>
    <property type="match status" value="1"/>
</dbReference>
<dbReference type="InterPro" id="IPR023210">
    <property type="entry name" value="NADP_OxRdtase_dom"/>
</dbReference>
<evidence type="ECO:0000256" key="1">
    <source>
        <dbReference type="ARBA" id="ARBA00007905"/>
    </source>
</evidence>
<dbReference type="PROSITE" id="PS00798">
    <property type="entry name" value="ALDOKETO_REDUCTASE_1"/>
    <property type="match status" value="1"/>
</dbReference>
<evidence type="ECO:0000256" key="3">
    <source>
        <dbReference type="ARBA" id="ARBA00023002"/>
    </source>
</evidence>
<dbReference type="PANTHER" id="PTHR43827">
    <property type="entry name" value="2,5-DIKETO-D-GLUCONIC ACID REDUCTASE"/>
    <property type="match status" value="1"/>
</dbReference>
<keyword evidence="5" id="KW-1185">Reference proteome</keyword>
<evidence type="ECO:0000259" key="4">
    <source>
        <dbReference type="Pfam" id="PF00248"/>
    </source>
</evidence>
<gene>
    <name evidence="6" type="primary">LOC101855839</name>
</gene>
<dbReference type="GeneID" id="101855839"/>
<dbReference type="PANTHER" id="PTHR43827:SF3">
    <property type="entry name" value="NADP-DEPENDENT OXIDOREDUCTASE DOMAIN-CONTAINING PROTEIN"/>
    <property type="match status" value="1"/>
</dbReference>
<sequence length="290" mass="32881">MKRSIELVSAWTMPYVGLGTFKTRGYDLLYTTLDAALAAGYRSFDTASVYRNETDIGKALKELLPKYNLTRKDIFITSKLGPADQGDGKASSAFSRSLSNLDCEYLDLYLIHWPGTHKLQPGDEQHKKFRRESWKAVEEAHRQGKLRSLGVSNYLQHHLEELLEYCTVKPSVLQIEYHPHLVQKSLKKFCDDHSIHLQAYSSLGTSASENKLISDPVVVDIAMKCEKSPAQILLRWAVQQDIGVLPKSTNPAHIVENMDIFSFSLSTEQLQALSNLDQQMHYCWDPVHIA</sequence>